<dbReference type="EMBL" id="CAJPDQ010000017">
    <property type="protein sequence ID" value="CAF9921922.1"/>
    <property type="molecule type" value="Genomic_DNA"/>
</dbReference>
<reference evidence="3" key="1">
    <citation type="submission" date="2021-03" db="EMBL/GenBank/DDBJ databases">
        <authorList>
            <person name="Tagirdzhanova G."/>
        </authorList>
    </citation>
    <scope>NUCLEOTIDE SEQUENCE</scope>
</reference>
<organism evidence="3 4">
    <name type="scientific">Gomphillus americanus</name>
    <dbReference type="NCBI Taxonomy" id="1940652"/>
    <lineage>
        <taxon>Eukaryota</taxon>
        <taxon>Fungi</taxon>
        <taxon>Dikarya</taxon>
        <taxon>Ascomycota</taxon>
        <taxon>Pezizomycotina</taxon>
        <taxon>Lecanoromycetes</taxon>
        <taxon>OSLEUM clade</taxon>
        <taxon>Ostropomycetidae</taxon>
        <taxon>Ostropales</taxon>
        <taxon>Graphidaceae</taxon>
        <taxon>Gomphilloideae</taxon>
        <taxon>Gomphillus</taxon>
    </lineage>
</organism>
<accession>A0A8H3IBG1</accession>
<feature type="region of interest" description="Disordered" evidence="1">
    <location>
        <begin position="1"/>
        <end position="72"/>
    </location>
</feature>
<feature type="compositionally biased region" description="Low complexity" evidence="1">
    <location>
        <begin position="8"/>
        <end position="25"/>
    </location>
</feature>
<keyword evidence="4" id="KW-1185">Reference proteome</keyword>
<feature type="compositionally biased region" description="Polar residues" evidence="1">
    <location>
        <begin position="294"/>
        <end position="304"/>
    </location>
</feature>
<protein>
    <recommendedName>
        <fullName evidence="2">DUF7626 domain-containing protein</fullName>
    </recommendedName>
</protein>
<feature type="compositionally biased region" description="Polar residues" evidence="1">
    <location>
        <begin position="54"/>
        <end position="65"/>
    </location>
</feature>
<evidence type="ECO:0000256" key="1">
    <source>
        <dbReference type="SAM" id="MobiDB-lite"/>
    </source>
</evidence>
<name>A0A8H3IBG1_9LECA</name>
<dbReference type="OrthoDB" id="5321209at2759"/>
<sequence length="493" mass="55442">MAPNFTLVSSSSPSVAADASPVVESAKLKQEEPGSTGLEDSGPRVVLDKRHQGTPATEASSNQTVRRLKGNPINPESLCDYDQIIMAMKQERRSDKEIAEHLEQNGLVAYKPKTITTRYARLRKKVAEYHDEQLDKGQAIWDPTNDPALLGCVIKARYDIARTVEFAEAKMWNTVSENLHKMDRTLNFSSRTCRERHENLLLGNPAIYPELKDLNLDRDVTNTRDSFFRAKLAHQEAERKADFKILRATKHYQQRTQSTPASSRQAIPSNYVLDEDDTLGSDSEEDHAAEPTVKVNTVSSQANHATEPKRLPSWEVERQLALIQLPSPYVMNREEIEAEMAARGYEAHGNLNAIRINLLYVRQGRTNFPRAKSPGDIAKFKKMLAVKEIWEYDSDETIEDEEVVGIHDKTTTTNASQVVAEKTRVGKRSRKLFSDSSSDEDILAPNHIYKRRHVFKTSPIGTAALTTALNKGSAIDADNGTSWVDKMIDRLTK</sequence>
<dbReference type="Proteomes" id="UP000664169">
    <property type="component" value="Unassembled WGS sequence"/>
</dbReference>
<dbReference type="AlphaFoldDB" id="A0A8H3IBG1"/>
<evidence type="ECO:0000259" key="2">
    <source>
        <dbReference type="Pfam" id="PF24625"/>
    </source>
</evidence>
<feature type="domain" description="DUF7626" evidence="2">
    <location>
        <begin position="78"/>
        <end position="131"/>
    </location>
</feature>
<dbReference type="Pfam" id="PF24625">
    <property type="entry name" value="DUF7626"/>
    <property type="match status" value="1"/>
</dbReference>
<proteinExistence type="predicted"/>
<feature type="region of interest" description="Disordered" evidence="1">
    <location>
        <begin position="274"/>
        <end position="307"/>
    </location>
</feature>
<comment type="caution">
    <text evidence="3">The sequence shown here is derived from an EMBL/GenBank/DDBJ whole genome shotgun (WGS) entry which is preliminary data.</text>
</comment>
<gene>
    <name evidence="3" type="ORF">GOMPHAMPRED_002444</name>
</gene>
<dbReference type="InterPro" id="IPR056043">
    <property type="entry name" value="DUF7626"/>
</dbReference>
<evidence type="ECO:0000313" key="4">
    <source>
        <dbReference type="Proteomes" id="UP000664169"/>
    </source>
</evidence>
<evidence type="ECO:0000313" key="3">
    <source>
        <dbReference type="EMBL" id="CAF9921922.1"/>
    </source>
</evidence>
<feature type="compositionally biased region" description="Acidic residues" evidence="1">
    <location>
        <begin position="274"/>
        <end position="287"/>
    </location>
</feature>